<evidence type="ECO:0000313" key="2">
    <source>
        <dbReference type="Proteomes" id="UP001141327"/>
    </source>
</evidence>
<reference evidence="1" key="1">
    <citation type="journal article" date="2022" name="bioRxiv">
        <title>Genomics of Preaxostyla Flagellates Illuminates Evolutionary Transitions and the Path Towards Mitochondrial Loss.</title>
        <authorList>
            <person name="Novak L.V.F."/>
            <person name="Treitli S.C."/>
            <person name="Pyrih J."/>
            <person name="Halakuc P."/>
            <person name="Pipaliya S.V."/>
            <person name="Vacek V."/>
            <person name="Brzon O."/>
            <person name="Soukal P."/>
            <person name="Eme L."/>
            <person name="Dacks J.B."/>
            <person name="Karnkowska A."/>
            <person name="Elias M."/>
            <person name="Hampl V."/>
        </authorList>
    </citation>
    <scope>NUCLEOTIDE SEQUENCE</scope>
    <source>
        <strain evidence="1">RCP-MX</strain>
    </source>
</reference>
<organism evidence="1 2">
    <name type="scientific">Paratrimastix pyriformis</name>
    <dbReference type="NCBI Taxonomy" id="342808"/>
    <lineage>
        <taxon>Eukaryota</taxon>
        <taxon>Metamonada</taxon>
        <taxon>Preaxostyla</taxon>
        <taxon>Paratrimastigidae</taxon>
        <taxon>Paratrimastix</taxon>
    </lineage>
</organism>
<sequence length="147" mass="16963">MVSRYWHAIRQRSIAYFRLGEAFVPPLERCLPSPTEVPGLDDDLGDAIHDSPFVAPHHLQSPPPLSIPPPGRKLDQGWSHPSQMLFRHPPFPLGAKEYREKDATERILTRFLYCRLGPAILTRWRSYTDWCNRKRSVVGVFETGCRK</sequence>
<dbReference type="EMBL" id="JAPMOS010000122">
    <property type="protein sequence ID" value="KAJ4455050.1"/>
    <property type="molecule type" value="Genomic_DNA"/>
</dbReference>
<keyword evidence="2" id="KW-1185">Reference proteome</keyword>
<accession>A0ABQ8U6R1</accession>
<evidence type="ECO:0000313" key="1">
    <source>
        <dbReference type="EMBL" id="KAJ4455050.1"/>
    </source>
</evidence>
<comment type="caution">
    <text evidence="1">The sequence shown here is derived from an EMBL/GenBank/DDBJ whole genome shotgun (WGS) entry which is preliminary data.</text>
</comment>
<gene>
    <name evidence="1" type="ORF">PAPYR_10065</name>
</gene>
<name>A0ABQ8U6R1_9EUKA</name>
<proteinExistence type="predicted"/>
<protein>
    <submittedName>
        <fullName evidence="1">Uncharacterized protein</fullName>
    </submittedName>
</protein>
<dbReference type="Proteomes" id="UP001141327">
    <property type="component" value="Unassembled WGS sequence"/>
</dbReference>